<evidence type="ECO:0000313" key="2">
    <source>
        <dbReference type="Proteomes" id="UP001054252"/>
    </source>
</evidence>
<sequence>MENCLFPFQNPSCPLVHCLYIYQTKLLKESLSSCYSHTRLKRGLFVAAATTVARVHSTSLFQGGKQSNIVGNLAFRSDIGKNWFLCNSHVLVEGVDFENCIIEPTHVILQGFSVPLFNSYQFRSSFPAQPYAGKLCGKKGMEVIIEVFRPIICFELRNFEASGIRFQCDVGVQRMRWRLLSWGYVRLALRLTKDDQHEGTYLGFEVEAEVEGWWGVDLVQGVEIDFQLELIEC</sequence>
<dbReference type="AlphaFoldDB" id="A0AAV5LWI3"/>
<dbReference type="EMBL" id="BPVZ01000153">
    <property type="protein sequence ID" value="GKV41843.1"/>
    <property type="molecule type" value="Genomic_DNA"/>
</dbReference>
<protein>
    <submittedName>
        <fullName evidence="1">Uncharacterized protein</fullName>
    </submittedName>
</protein>
<organism evidence="1 2">
    <name type="scientific">Rubroshorea leprosula</name>
    <dbReference type="NCBI Taxonomy" id="152421"/>
    <lineage>
        <taxon>Eukaryota</taxon>
        <taxon>Viridiplantae</taxon>
        <taxon>Streptophyta</taxon>
        <taxon>Embryophyta</taxon>
        <taxon>Tracheophyta</taxon>
        <taxon>Spermatophyta</taxon>
        <taxon>Magnoliopsida</taxon>
        <taxon>eudicotyledons</taxon>
        <taxon>Gunneridae</taxon>
        <taxon>Pentapetalae</taxon>
        <taxon>rosids</taxon>
        <taxon>malvids</taxon>
        <taxon>Malvales</taxon>
        <taxon>Dipterocarpaceae</taxon>
        <taxon>Rubroshorea</taxon>
    </lineage>
</organism>
<gene>
    <name evidence="1" type="ORF">SLEP1_g49324</name>
</gene>
<keyword evidence="2" id="KW-1185">Reference proteome</keyword>
<reference evidence="1 2" key="1">
    <citation type="journal article" date="2021" name="Commun. Biol.">
        <title>The genome of Shorea leprosula (Dipterocarpaceae) highlights the ecological relevance of drought in aseasonal tropical rainforests.</title>
        <authorList>
            <person name="Ng K.K.S."/>
            <person name="Kobayashi M.J."/>
            <person name="Fawcett J.A."/>
            <person name="Hatakeyama M."/>
            <person name="Paape T."/>
            <person name="Ng C.H."/>
            <person name="Ang C.C."/>
            <person name="Tnah L.H."/>
            <person name="Lee C.T."/>
            <person name="Nishiyama T."/>
            <person name="Sese J."/>
            <person name="O'Brien M.J."/>
            <person name="Copetti D."/>
            <person name="Mohd Noor M.I."/>
            <person name="Ong R.C."/>
            <person name="Putra M."/>
            <person name="Sireger I.Z."/>
            <person name="Indrioko S."/>
            <person name="Kosugi Y."/>
            <person name="Izuno A."/>
            <person name="Isagi Y."/>
            <person name="Lee S.L."/>
            <person name="Shimizu K.K."/>
        </authorList>
    </citation>
    <scope>NUCLEOTIDE SEQUENCE [LARGE SCALE GENOMIC DNA]</scope>
    <source>
        <strain evidence="1">214</strain>
    </source>
</reference>
<proteinExistence type="predicted"/>
<name>A0AAV5LWI3_9ROSI</name>
<comment type="caution">
    <text evidence="1">The sequence shown here is derived from an EMBL/GenBank/DDBJ whole genome shotgun (WGS) entry which is preliminary data.</text>
</comment>
<accession>A0AAV5LWI3</accession>
<evidence type="ECO:0000313" key="1">
    <source>
        <dbReference type="EMBL" id="GKV41843.1"/>
    </source>
</evidence>
<dbReference type="Proteomes" id="UP001054252">
    <property type="component" value="Unassembled WGS sequence"/>
</dbReference>